<evidence type="ECO:0000256" key="1">
    <source>
        <dbReference type="SAM" id="Phobius"/>
    </source>
</evidence>
<evidence type="ECO:0000313" key="2">
    <source>
        <dbReference type="EMBL" id="KAB8215345.1"/>
    </source>
</evidence>
<dbReference type="Proteomes" id="UP000326799">
    <property type="component" value="Unassembled WGS sequence"/>
</dbReference>
<proteinExistence type="predicted"/>
<accession>A0A5N6EE57</accession>
<sequence>MVPWPYTLSLLSVPHSSMPTRQTDTTLPSSSSKLSIELSRTAQMTLLIILFGLPAYNLIMSRLPDRSAFIVPTLSTPIASHLSLQHLRQ</sequence>
<organism evidence="2 3">
    <name type="scientific">Aspergillus novoparasiticus</name>
    <dbReference type="NCBI Taxonomy" id="986946"/>
    <lineage>
        <taxon>Eukaryota</taxon>
        <taxon>Fungi</taxon>
        <taxon>Dikarya</taxon>
        <taxon>Ascomycota</taxon>
        <taxon>Pezizomycotina</taxon>
        <taxon>Eurotiomycetes</taxon>
        <taxon>Eurotiomycetidae</taxon>
        <taxon>Eurotiales</taxon>
        <taxon>Aspergillaceae</taxon>
        <taxon>Aspergillus</taxon>
        <taxon>Aspergillus subgen. Circumdati</taxon>
    </lineage>
</organism>
<feature type="transmembrane region" description="Helical" evidence="1">
    <location>
        <begin position="41"/>
        <end position="59"/>
    </location>
</feature>
<protein>
    <submittedName>
        <fullName evidence="2">Uncharacterized protein</fullName>
    </submittedName>
</protein>
<dbReference type="AlphaFoldDB" id="A0A5N6EE57"/>
<keyword evidence="1" id="KW-1133">Transmembrane helix</keyword>
<keyword evidence="3" id="KW-1185">Reference proteome</keyword>
<reference evidence="2 3" key="1">
    <citation type="submission" date="2019-04" db="EMBL/GenBank/DDBJ databases">
        <title>Fungal friends and foes A comparative genomics study of 23 Aspergillus species from section Flavi.</title>
        <authorList>
            <consortium name="DOE Joint Genome Institute"/>
            <person name="Kjaerbolling I."/>
            <person name="Vesth T.C."/>
            <person name="Frisvad J.C."/>
            <person name="Nybo J.L."/>
            <person name="Theobald S."/>
            <person name="Kildgaard S."/>
            <person name="Petersen T.I."/>
            <person name="Kuo A."/>
            <person name="Sato A."/>
            <person name="Lyhne E.K."/>
            <person name="Kogle M.E."/>
            <person name="Wiebenga A."/>
            <person name="Kun R.S."/>
            <person name="Lubbers R.J."/>
            <person name="Makela M.R."/>
            <person name="Barry K."/>
            <person name="Chovatia M."/>
            <person name="Clum A."/>
            <person name="Daum C."/>
            <person name="Haridas S."/>
            <person name="He G."/>
            <person name="LaButti K."/>
            <person name="Lipzen A."/>
            <person name="Mondo S."/>
            <person name="Pangilinan J."/>
            <person name="Riley R."/>
            <person name="Salamov A."/>
            <person name="Simmons B.A."/>
            <person name="Magnuson J.K."/>
            <person name="Henrissat B."/>
            <person name="Mortensen U.H."/>
            <person name="Larsen T.O."/>
            <person name="De vries R.P."/>
            <person name="Grigoriev I.V."/>
            <person name="Machida M."/>
            <person name="Baker S.E."/>
            <person name="Andersen M.R."/>
        </authorList>
    </citation>
    <scope>NUCLEOTIDE SEQUENCE [LARGE SCALE GENOMIC DNA]</scope>
    <source>
        <strain evidence="2 3">CBS 126849</strain>
    </source>
</reference>
<keyword evidence="1" id="KW-0472">Membrane</keyword>
<keyword evidence="1" id="KW-0812">Transmembrane</keyword>
<evidence type="ECO:0000313" key="3">
    <source>
        <dbReference type="Proteomes" id="UP000326799"/>
    </source>
</evidence>
<dbReference type="EMBL" id="ML733505">
    <property type="protein sequence ID" value="KAB8215345.1"/>
    <property type="molecule type" value="Genomic_DNA"/>
</dbReference>
<name>A0A5N6EE57_9EURO</name>
<gene>
    <name evidence="2" type="ORF">BDV33DRAFT_15724</name>
</gene>